<evidence type="ECO:0000313" key="1">
    <source>
        <dbReference type="EMBL" id="OGG61891.1"/>
    </source>
</evidence>
<dbReference type="STRING" id="1798491.A3C87_00650"/>
<organism evidence="1 2">
    <name type="scientific">Candidatus Kaiserbacteria bacterium RIFCSPHIGHO2_02_FULL_49_34</name>
    <dbReference type="NCBI Taxonomy" id="1798491"/>
    <lineage>
        <taxon>Bacteria</taxon>
        <taxon>Candidatus Kaiseribacteriota</taxon>
    </lineage>
</organism>
<protein>
    <submittedName>
        <fullName evidence="1">Uncharacterized protein</fullName>
    </submittedName>
</protein>
<dbReference type="Proteomes" id="UP000176511">
    <property type="component" value="Unassembled WGS sequence"/>
</dbReference>
<sequence length="193" mass="21175">MTHTSLTRSILIRITVLVLLLCVIVGAKVYATREMNITLQDIRAHYEQVASIRAARDSSIAFLSSFTAIAGNESRIRAAFPSADYIVPFRDAVEDAAARTDATVTATYSNPSATNFTLPEHPQGTAREQVYRIETTFVVEGDARALERLLAELEALPYYFTVTGVKSTSAQQDGWEAGTRTTITGVLYAIHEI</sequence>
<proteinExistence type="predicted"/>
<accession>A0A1F6DKD7</accession>
<name>A0A1F6DKD7_9BACT</name>
<reference evidence="1 2" key="1">
    <citation type="journal article" date="2016" name="Nat. Commun.">
        <title>Thousands of microbial genomes shed light on interconnected biogeochemical processes in an aquifer system.</title>
        <authorList>
            <person name="Anantharaman K."/>
            <person name="Brown C.T."/>
            <person name="Hug L.A."/>
            <person name="Sharon I."/>
            <person name="Castelle C.J."/>
            <person name="Probst A.J."/>
            <person name="Thomas B.C."/>
            <person name="Singh A."/>
            <person name="Wilkins M.J."/>
            <person name="Karaoz U."/>
            <person name="Brodie E.L."/>
            <person name="Williams K.H."/>
            <person name="Hubbard S.S."/>
            <person name="Banfield J.F."/>
        </authorList>
    </citation>
    <scope>NUCLEOTIDE SEQUENCE [LARGE SCALE GENOMIC DNA]</scope>
</reference>
<comment type="caution">
    <text evidence="1">The sequence shown here is derived from an EMBL/GenBank/DDBJ whole genome shotgun (WGS) entry which is preliminary data.</text>
</comment>
<gene>
    <name evidence="1" type="ORF">A3C87_00650</name>
</gene>
<dbReference type="EMBL" id="MFLE01000014">
    <property type="protein sequence ID" value="OGG61891.1"/>
    <property type="molecule type" value="Genomic_DNA"/>
</dbReference>
<evidence type="ECO:0000313" key="2">
    <source>
        <dbReference type="Proteomes" id="UP000176511"/>
    </source>
</evidence>
<dbReference type="AlphaFoldDB" id="A0A1F6DKD7"/>